<gene>
    <name evidence="1" type="ORF">CR513_05572</name>
</gene>
<sequence length="279" mass="31749">SYVRSSLSDHHTEVSWNKEPSRARIDPVPDGSRLCFEVWVGPKESDLSSRDDFLVDIDFVFSLSFELQNNTKYNEVKESFSSNFLVIPLPPTTVNSSCSVPPVMARIRRSELSSSVPAHPDSTLLIIIPILGSLSCVRSSLSDHRIEVSWNKELKDLLRGVRNGKYTMCWRVRKLAPIWKAAVSKLAQHTTPRFGLAETMLGPSQANYQHQGQRYQAPPVYQQLHQQMPLRENNSTMEDLILEFQQNFTATIHDLKMQVGQLADTMRQMQSADYRTIPS</sequence>
<evidence type="ECO:0000313" key="1">
    <source>
        <dbReference type="EMBL" id="RDY09985.1"/>
    </source>
</evidence>
<dbReference type="EMBL" id="QJKJ01000939">
    <property type="protein sequence ID" value="RDY09985.1"/>
    <property type="molecule type" value="Genomic_DNA"/>
</dbReference>
<organism evidence="1 2">
    <name type="scientific">Mucuna pruriens</name>
    <name type="common">Velvet bean</name>
    <name type="synonym">Dolichos pruriens</name>
    <dbReference type="NCBI Taxonomy" id="157652"/>
    <lineage>
        <taxon>Eukaryota</taxon>
        <taxon>Viridiplantae</taxon>
        <taxon>Streptophyta</taxon>
        <taxon>Embryophyta</taxon>
        <taxon>Tracheophyta</taxon>
        <taxon>Spermatophyta</taxon>
        <taxon>Magnoliopsida</taxon>
        <taxon>eudicotyledons</taxon>
        <taxon>Gunneridae</taxon>
        <taxon>Pentapetalae</taxon>
        <taxon>rosids</taxon>
        <taxon>fabids</taxon>
        <taxon>Fabales</taxon>
        <taxon>Fabaceae</taxon>
        <taxon>Papilionoideae</taxon>
        <taxon>50 kb inversion clade</taxon>
        <taxon>NPAAA clade</taxon>
        <taxon>indigoferoid/millettioid clade</taxon>
        <taxon>Phaseoleae</taxon>
        <taxon>Mucuna</taxon>
    </lineage>
</organism>
<feature type="non-terminal residue" evidence="1">
    <location>
        <position position="1"/>
    </location>
</feature>
<dbReference type="Proteomes" id="UP000257109">
    <property type="component" value="Unassembled WGS sequence"/>
</dbReference>
<accession>A0A371I4N0</accession>
<reference evidence="1" key="1">
    <citation type="submission" date="2018-05" db="EMBL/GenBank/DDBJ databases">
        <title>Draft genome of Mucuna pruriens seed.</title>
        <authorList>
            <person name="Nnadi N.E."/>
            <person name="Vos R."/>
            <person name="Hasami M.H."/>
            <person name="Devisetty U.K."/>
            <person name="Aguiy J.C."/>
        </authorList>
    </citation>
    <scope>NUCLEOTIDE SEQUENCE [LARGE SCALE GENOMIC DNA]</scope>
    <source>
        <strain evidence="1">JCA_2017</strain>
    </source>
</reference>
<comment type="caution">
    <text evidence="1">The sequence shown here is derived from an EMBL/GenBank/DDBJ whole genome shotgun (WGS) entry which is preliminary data.</text>
</comment>
<dbReference type="AlphaFoldDB" id="A0A371I4N0"/>
<keyword evidence="2" id="KW-1185">Reference proteome</keyword>
<proteinExistence type="predicted"/>
<name>A0A371I4N0_MUCPR</name>
<protein>
    <submittedName>
        <fullName evidence="1">Uncharacterized protein</fullName>
    </submittedName>
</protein>
<evidence type="ECO:0000313" key="2">
    <source>
        <dbReference type="Proteomes" id="UP000257109"/>
    </source>
</evidence>